<dbReference type="Proteomes" id="UP000501690">
    <property type="component" value="Linkage Group LG6"/>
</dbReference>
<dbReference type="AlphaFoldDB" id="A0A4D6MC06"/>
<reference evidence="2 3" key="1">
    <citation type="submission" date="2019-04" db="EMBL/GenBank/DDBJ databases">
        <title>An improved genome assembly and genetic linkage map for asparagus bean, Vigna unguiculata ssp. sesquipedialis.</title>
        <authorList>
            <person name="Xia Q."/>
            <person name="Zhang R."/>
            <person name="Dong Y."/>
        </authorList>
    </citation>
    <scope>NUCLEOTIDE SEQUENCE [LARGE SCALE GENOMIC DNA]</scope>
    <source>
        <tissue evidence="2">Leaf</tissue>
    </source>
</reference>
<name>A0A4D6MC06_VIGUN</name>
<feature type="signal peptide" evidence="1">
    <location>
        <begin position="1"/>
        <end position="17"/>
    </location>
</feature>
<evidence type="ECO:0000313" key="3">
    <source>
        <dbReference type="Proteomes" id="UP000501690"/>
    </source>
</evidence>
<feature type="chain" id="PRO_5020024020" description="Secreted protein" evidence="1">
    <location>
        <begin position="18"/>
        <end position="115"/>
    </location>
</feature>
<evidence type="ECO:0008006" key="4">
    <source>
        <dbReference type="Google" id="ProtNLM"/>
    </source>
</evidence>
<dbReference type="EMBL" id="CP039350">
    <property type="protein sequence ID" value="QCD97304.1"/>
    <property type="molecule type" value="Genomic_DNA"/>
</dbReference>
<organism evidence="2 3">
    <name type="scientific">Vigna unguiculata</name>
    <name type="common">Cowpea</name>
    <dbReference type="NCBI Taxonomy" id="3917"/>
    <lineage>
        <taxon>Eukaryota</taxon>
        <taxon>Viridiplantae</taxon>
        <taxon>Streptophyta</taxon>
        <taxon>Embryophyta</taxon>
        <taxon>Tracheophyta</taxon>
        <taxon>Spermatophyta</taxon>
        <taxon>Magnoliopsida</taxon>
        <taxon>eudicotyledons</taxon>
        <taxon>Gunneridae</taxon>
        <taxon>Pentapetalae</taxon>
        <taxon>rosids</taxon>
        <taxon>fabids</taxon>
        <taxon>Fabales</taxon>
        <taxon>Fabaceae</taxon>
        <taxon>Papilionoideae</taxon>
        <taxon>50 kb inversion clade</taxon>
        <taxon>NPAAA clade</taxon>
        <taxon>indigoferoid/millettioid clade</taxon>
        <taxon>Phaseoleae</taxon>
        <taxon>Vigna</taxon>
    </lineage>
</organism>
<protein>
    <recommendedName>
        <fullName evidence="4">Secreted protein</fullName>
    </recommendedName>
</protein>
<keyword evidence="3" id="KW-1185">Reference proteome</keyword>
<accession>A0A4D6MC06</accession>
<sequence>MEIALLLFWWTVNVSLAHECRHKNVGVGAMEAYSNGDGGAMAAMDVVMRFQIGVNVSDGSRSCVQVTSRSVLLCLCYSSRWRRRCRSAMVRHMRGGSRCSERTVVEVARSVDAKT</sequence>
<proteinExistence type="predicted"/>
<gene>
    <name evidence="2" type="ORF">DEO72_LG6g2014</name>
</gene>
<evidence type="ECO:0000313" key="2">
    <source>
        <dbReference type="EMBL" id="QCD97304.1"/>
    </source>
</evidence>
<keyword evidence="1" id="KW-0732">Signal</keyword>
<evidence type="ECO:0000256" key="1">
    <source>
        <dbReference type="SAM" id="SignalP"/>
    </source>
</evidence>